<comment type="subcellular location">
    <subcellularLocation>
        <location evidence="1">Membrane</location>
        <topology evidence="1">Multi-pass membrane protein</topology>
    </subcellularLocation>
</comment>
<dbReference type="Gene3D" id="1.20.1250.20">
    <property type="entry name" value="MFS general substrate transporter like domains"/>
    <property type="match status" value="2"/>
</dbReference>
<evidence type="ECO:0000256" key="3">
    <source>
        <dbReference type="ARBA" id="ARBA00022989"/>
    </source>
</evidence>
<sequence length="487" mass="54601">MRKIQAEAFELEQMPAAKEETHYPLVCSVRLTYAVCAFLAMIMHLCMRNIFNFTILCMVKPEAEVNVKVSGNESTKFVYTTIHNSSSNENLGNIPWTRQEEFAIQATFYYGYLVTLPFAGRLADRFGGKLFFIHSVTIQAVLFMFIPIFAHISYIGTSAIRLLQGLVSGFGNPALYQLFSTWAHRTERSTLVAFAYGGYSVGTLIAFPLSALLCRYNWELVFYTVGSVALVFGISCHWLVYNTLEEHPRLSEAERAYLKSTNDEKSMSKSIPWTHILKSAPVYAFILTHTLHSYGLIVFALMLPRFLKEALGFTLSETGIYASTPFLGGIIAKIIIFPACRYIEKKPNYKPTLYGKIFYVLCNVFTIKFLIVVMLLNANQRMLINLCILFVGIFSDMAFSGGYWPSLLHLTPSYAGLLSGIANAFSTIDGFISPIIISAIAVQGTKSEWNYVMFTLIIAYLLAAMVFGALGSSETRSWNNIRANEDA</sequence>
<dbReference type="OrthoDB" id="2985014at2759"/>
<keyword evidence="2 5" id="KW-0812">Transmembrane</keyword>
<dbReference type="InterPro" id="IPR011701">
    <property type="entry name" value="MFS"/>
</dbReference>
<evidence type="ECO:0000256" key="1">
    <source>
        <dbReference type="ARBA" id="ARBA00004141"/>
    </source>
</evidence>
<evidence type="ECO:0000256" key="5">
    <source>
        <dbReference type="SAM" id="Phobius"/>
    </source>
</evidence>
<dbReference type="GO" id="GO:0006820">
    <property type="term" value="P:monoatomic anion transport"/>
    <property type="evidence" value="ECO:0007669"/>
    <property type="project" value="TreeGrafter"/>
</dbReference>
<dbReference type="Pfam" id="PF07690">
    <property type="entry name" value="MFS_1"/>
    <property type="match status" value="1"/>
</dbReference>
<organism evidence="7">
    <name type="scientific">Bactrocera latifrons</name>
    <name type="common">Malaysian fruit fly</name>
    <name type="synonym">Chaetodacus latifrons</name>
    <dbReference type="NCBI Taxonomy" id="174628"/>
    <lineage>
        <taxon>Eukaryota</taxon>
        <taxon>Metazoa</taxon>
        <taxon>Ecdysozoa</taxon>
        <taxon>Arthropoda</taxon>
        <taxon>Hexapoda</taxon>
        <taxon>Insecta</taxon>
        <taxon>Pterygota</taxon>
        <taxon>Neoptera</taxon>
        <taxon>Endopterygota</taxon>
        <taxon>Diptera</taxon>
        <taxon>Brachycera</taxon>
        <taxon>Muscomorpha</taxon>
        <taxon>Tephritoidea</taxon>
        <taxon>Tephritidae</taxon>
        <taxon>Bactrocera</taxon>
        <taxon>Bactrocera</taxon>
    </lineage>
</organism>
<feature type="transmembrane region" description="Helical" evidence="5">
    <location>
        <begin position="383"/>
        <end position="404"/>
    </location>
</feature>
<proteinExistence type="predicted"/>
<feature type="transmembrane region" description="Helical" evidence="5">
    <location>
        <begin position="416"/>
        <end position="442"/>
    </location>
</feature>
<dbReference type="InterPro" id="IPR036259">
    <property type="entry name" value="MFS_trans_sf"/>
</dbReference>
<evidence type="ECO:0000256" key="2">
    <source>
        <dbReference type="ARBA" id="ARBA00022692"/>
    </source>
</evidence>
<feature type="transmembrane region" description="Helical" evidence="5">
    <location>
        <begin position="131"/>
        <end position="150"/>
    </location>
</feature>
<dbReference type="GO" id="GO:0022857">
    <property type="term" value="F:transmembrane transporter activity"/>
    <property type="evidence" value="ECO:0007669"/>
    <property type="project" value="InterPro"/>
</dbReference>
<dbReference type="InterPro" id="IPR050382">
    <property type="entry name" value="MFS_Na/Anion_cotransporter"/>
</dbReference>
<dbReference type="PANTHER" id="PTHR11662:SF399">
    <property type="entry name" value="FI19708P1-RELATED"/>
    <property type="match status" value="1"/>
</dbReference>
<dbReference type="PANTHER" id="PTHR11662">
    <property type="entry name" value="SOLUTE CARRIER FAMILY 17"/>
    <property type="match status" value="1"/>
</dbReference>
<keyword evidence="3 5" id="KW-1133">Transmembrane helix</keyword>
<evidence type="ECO:0000256" key="4">
    <source>
        <dbReference type="ARBA" id="ARBA00023136"/>
    </source>
</evidence>
<feature type="transmembrane region" description="Helical" evidence="5">
    <location>
        <begin position="31"/>
        <end position="51"/>
    </location>
</feature>
<feature type="transmembrane region" description="Helical" evidence="5">
    <location>
        <begin position="357"/>
        <end position="376"/>
    </location>
</feature>
<dbReference type="InterPro" id="IPR020846">
    <property type="entry name" value="MFS_dom"/>
</dbReference>
<dbReference type="FunFam" id="1.20.1250.20:FF:000532">
    <property type="entry name" value="SLC (SoLute Carrier) homolog"/>
    <property type="match status" value="1"/>
</dbReference>
<dbReference type="PROSITE" id="PS50850">
    <property type="entry name" value="MFS"/>
    <property type="match status" value="1"/>
</dbReference>
<reference evidence="7" key="1">
    <citation type="submission" date="2015-06" db="EMBL/GenBank/DDBJ databases">
        <authorList>
            <person name="Hoefler B.C."/>
            <person name="Straight P.D."/>
        </authorList>
    </citation>
    <scope>NUCLEOTIDE SEQUENCE</scope>
</reference>
<gene>
    <name evidence="7" type="primary">SLC17A5_29</name>
    <name evidence="7" type="ORF">c0_g1_i2</name>
</gene>
<evidence type="ECO:0000313" key="7">
    <source>
        <dbReference type="EMBL" id="JAI29392.1"/>
    </source>
</evidence>
<dbReference type="GO" id="GO:0016020">
    <property type="term" value="C:membrane"/>
    <property type="evidence" value="ECO:0007669"/>
    <property type="project" value="UniProtKB-SubCell"/>
</dbReference>
<dbReference type="AlphaFoldDB" id="A0A0K8URS7"/>
<feature type="transmembrane region" description="Helical" evidence="5">
    <location>
        <begin position="449"/>
        <end position="470"/>
    </location>
</feature>
<name>A0A0K8URS7_BACLA</name>
<feature type="transmembrane region" description="Helical" evidence="5">
    <location>
        <begin position="102"/>
        <end position="119"/>
    </location>
</feature>
<feature type="domain" description="Major facilitator superfamily (MFS) profile" evidence="6">
    <location>
        <begin position="38"/>
        <end position="476"/>
    </location>
</feature>
<keyword evidence="4 5" id="KW-0472">Membrane</keyword>
<dbReference type="SUPFAM" id="SSF103473">
    <property type="entry name" value="MFS general substrate transporter"/>
    <property type="match status" value="1"/>
</dbReference>
<protein>
    <submittedName>
        <fullName evidence="7">Sialin</fullName>
    </submittedName>
</protein>
<dbReference type="EMBL" id="GDHF01022922">
    <property type="protein sequence ID" value="JAI29392.1"/>
    <property type="molecule type" value="Transcribed_RNA"/>
</dbReference>
<feature type="transmembrane region" description="Helical" evidence="5">
    <location>
        <begin position="191"/>
        <end position="213"/>
    </location>
</feature>
<feature type="transmembrane region" description="Helical" evidence="5">
    <location>
        <begin position="282"/>
        <end position="307"/>
    </location>
</feature>
<feature type="transmembrane region" description="Helical" evidence="5">
    <location>
        <begin position="319"/>
        <end position="337"/>
    </location>
</feature>
<evidence type="ECO:0000259" key="6">
    <source>
        <dbReference type="PROSITE" id="PS50850"/>
    </source>
</evidence>
<accession>A0A0K8URS7</accession>
<dbReference type="GeneID" id="108977680"/>
<feature type="transmembrane region" description="Helical" evidence="5">
    <location>
        <begin position="220"/>
        <end position="241"/>
    </location>
</feature>